<dbReference type="Pfam" id="PF00440">
    <property type="entry name" value="TetR_N"/>
    <property type="match status" value="1"/>
</dbReference>
<evidence type="ECO:0000313" key="5">
    <source>
        <dbReference type="Proteomes" id="UP000286997"/>
    </source>
</evidence>
<protein>
    <submittedName>
        <fullName evidence="4">TetR/AcrR family transcriptional regulator</fullName>
    </submittedName>
</protein>
<dbReference type="OrthoDB" id="5292901at2"/>
<dbReference type="Pfam" id="PF14246">
    <property type="entry name" value="TetR_C_7"/>
    <property type="match status" value="1"/>
</dbReference>
<dbReference type="InterPro" id="IPR001647">
    <property type="entry name" value="HTH_TetR"/>
</dbReference>
<evidence type="ECO:0000256" key="1">
    <source>
        <dbReference type="ARBA" id="ARBA00023125"/>
    </source>
</evidence>
<dbReference type="PANTHER" id="PTHR30055:SF146">
    <property type="entry name" value="HTH-TYPE TRANSCRIPTIONAL DUAL REGULATOR CECR"/>
    <property type="match status" value="1"/>
</dbReference>
<dbReference type="PANTHER" id="PTHR30055">
    <property type="entry name" value="HTH-TYPE TRANSCRIPTIONAL REGULATOR RUTR"/>
    <property type="match status" value="1"/>
</dbReference>
<gene>
    <name evidence="4" type="ORF">EOE48_19410</name>
</gene>
<feature type="DNA-binding region" description="H-T-H motif" evidence="2">
    <location>
        <begin position="40"/>
        <end position="59"/>
    </location>
</feature>
<dbReference type="Proteomes" id="UP000286997">
    <property type="component" value="Unassembled WGS sequence"/>
</dbReference>
<dbReference type="InterPro" id="IPR009057">
    <property type="entry name" value="Homeodomain-like_sf"/>
</dbReference>
<feature type="domain" description="HTH tetR-type" evidence="3">
    <location>
        <begin position="17"/>
        <end position="77"/>
    </location>
</feature>
<dbReference type="GO" id="GO:0003700">
    <property type="term" value="F:DNA-binding transcription factor activity"/>
    <property type="evidence" value="ECO:0007669"/>
    <property type="project" value="TreeGrafter"/>
</dbReference>
<dbReference type="AlphaFoldDB" id="A0A3S2YN92"/>
<organism evidence="4 5">
    <name type="scientific">Methylobacterium oryzihabitans</name>
    <dbReference type="NCBI Taxonomy" id="2499852"/>
    <lineage>
        <taxon>Bacteria</taxon>
        <taxon>Pseudomonadati</taxon>
        <taxon>Pseudomonadota</taxon>
        <taxon>Alphaproteobacteria</taxon>
        <taxon>Hyphomicrobiales</taxon>
        <taxon>Methylobacteriaceae</taxon>
        <taxon>Methylobacterium</taxon>
    </lineage>
</organism>
<dbReference type="PROSITE" id="PS50977">
    <property type="entry name" value="HTH_TETR_2"/>
    <property type="match status" value="1"/>
</dbReference>
<evidence type="ECO:0000313" key="4">
    <source>
        <dbReference type="EMBL" id="RVU15440.1"/>
    </source>
</evidence>
<keyword evidence="1 2" id="KW-0238">DNA-binding</keyword>
<dbReference type="SUPFAM" id="SSF48498">
    <property type="entry name" value="Tetracyclin repressor-like, C-terminal domain"/>
    <property type="match status" value="1"/>
</dbReference>
<dbReference type="InterPro" id="IPR036271">
    <property type="entry name" value="Tet_transcr_reg_TetR-rel_C_sf"/>
</dbReference>
<comment type="caution">
    <text evidence="4">The sequence shown here is derived from an EMBL/GenBank/DDBJ whole genome shotgun (WGS) entry which is preliminary data.</text>
</comment>
<sequence length="216" mass="23067">MKPRSPSPGRPPAAALESREAHLFAVATAEFLAHGYGGASLARIARTARISAKTIYARYANKEALLLAVVHRLVAESRAEVEEALGRPDAAPEEVLTAVALRIAEHWISPLELGLYRLVIADAPRFPELARTYLAGVARHRALLAGYLDRLSRRSVLAIDDADLAVAHFSGLTTEAIRNRALLGLPPGRDEIRRIVGRGVAAFLRAYGAGAGPASG</sequence>
<reference evidence="4 5" key="1">
    <citation type="submission" date="2019-01" db="EMBL/GenBank/DDBJ databases">
        <authorList>
            <person name="Chen W.-M."/>
        </authorList>
    </citation>
    <scope>NUCLEOTIDE SEQUENCE [LARGE SCALE GENOMIC DNA]</scope>
    <source>
        <strain evidence="4 5">TER-1</strain>
    </source>
</reference>
<dbReference type="EMBL" id="SACP01000021">
    <property type="protein sequence ID" value="RVU15440.1"/>
    <property type="molecule type" value="Genomic_DNA"/>
</dbReference>
<evidence type="ECO:0000259" key="3">
    <source>
        <dbReference type="PROSITE" id="PS50977"/>
    </source>
</evidence>
<name>A0A3S2YN92_9HYPH</name>
<accession>A0A3S2YN92</accession>
<dbReference type="InterPro" id="IPR039536">
    <property type="entry name" value="TetR_C_Proteobacteria"/>
</dbReference>
<dbReference type="GO" id="GO:0000976">
    <property type="term" value="F:transcription cis-regulatory region binding"/>
    <property type="evidence" value="ECO:0007669"/>
    <property type="project" value="TreeGrafter"/>
</dbReference>
<dbReference type="SUPFAM" id="SSF46689">
    <property type="entry name" value="Homeodomain-like"/>
    <property type="match status" value="1"/>
</dbReference>
<dbReference type="InterPro" id="IPR050109">
    <property type="entry name" value="HTH-type_TetR-like_transc_reg"/>
</dbReference>
<dbReference type="Gene3D" id="1.10.10.60">
    <property type="entry name" value="Homeodomain-like"/>
    <property type="match status" value="1"/>
</dbReference>
<dbReference type="RefSeq" id="WP_127732201.1">
    <property type="nucleotide sequence ID" value="NZ_SACP01000021.1"/>
</dbReference>
<evidence type="ECO:0000256" key="2">
    <source>
        <dbReference type="PROSITE-ProRule" id="PRU00335"/>
    </source>
</evidence>
<keyword evidence="5" id="KW-1185">Reference proteome</keyword>
<proteinExistence type="predicted"/>
<dbReference type="Gene3D" id="1.10.357.10">
    <property type="entry name" value="Tetracycline Repressor, domain 2"/>
    <property type="match status" value="1"/>
</dbReference>